<dbReference type="AlphaFoldDB" id="A0AA40FJN4"/>
<keyword evidence="2" id="KW-1185">Reference proteome</keyword>
<protein>
    <submittedName>
        <fullName evidence="1">Uncharacterized protein</fullName>
    </submittedName>
</protein>
<dbReference type="Proteomes" id="UP001177670">
    <property type="component" value="Unassembled WGS sequence"/>
</dbReference>
<organism evidence="1 2">
    <name type="scientific">Melipona bicolor</name>
    <dbReference type="NCBI Taxonomy" id="60889"/>
    <lineage>
        <taxon>Eukaryota</taxon>
        <taxon>Metazoa</taxon>
        <taxon>Ecdysozoa</taxon>
        <taxon>Arthropoda</taxon>
        <taxon>Hexapoda</taxon>
        <taxon>Insecta</taxon>
        <taxon>Pterygota</taxon>
        <taxon>Neoptera</taxon>
        <taxon>Endopterygota</taxon>
        <taxon>Hymenoptera</taxon>
        <taxon>Apocrita</taxon>
        <taxon>Aculeata</taxon>
        <taxon>Apoidea</taxon>
        <taxon>Anthophila</taxon>
        <taxon>Apidae</taxon>
        <taxon>Melipona</taxon>
    </lineage>
</organism>
<evidence type="ECO:0000313" key="2">
    <source>
        <dbReference type="Proteomes" id="UP001177670"/>
    </source>
</evidence>
<accession>A0AA40FJN4</accession>
<reference evidence="1" key="1">
    <citation type="submission" date="2021-10" db="EMBL/GenBank/DDBJ databases">
        <title>Melipona bicolor Genome sequencing and assembly.</title>
        <authorList>
            <person name="Araujo N.S."/>
            <person name="Arias M.C."/>
        </authorList>
    </citation>
    <scope>NUCLEOTIDE SEQUENCE</scope>
    <source>
        <strain evidence="1">USP_2M_L1-L4_2017</strain>
        <tissue evidence="1">Whole body</tissue>
    </source>
</reference>
<evidence type="ECO:0000313" key="1">
    <source>
        <dbReference type="EMBL" id="KAK1120096.1"/>
    </source>
</evidence>
<sequence>MVFYSKEKRRTHPWDGPLCLLDETGKLFERIIAACLEAGLGIPGLCDGERGKGLAVSLDIVNALNIPGTSWDKIGLTTLSAPPDLVPEKDCVRMASAIQRGRNMRTCYWNSSSQ</sequence>
<proteinExistence type="predicted"/>
<comment type="caution">
    <text evidence="1">The sequence shown here is derived from an EMBL/GenBank/DDBJ whole genome shotgun (WGS) entry which is preliminary data.</text>
</comment>
<gene>
    <name evidence="1" type="ORF">K0M31_012820</name>
</gene>
<dbReference type="EMBL" id="JAHYIQ010000033">
    <property type="protein sequence ID" value="KAK1120096.1"/>
    <property type="molecule type" value="Genomic_DNA"/>
</dbReference>
<name>A0AA40FJN4_9HYME</name>